<sequence length="83" mass="9592">MSIVIRDARVSILVPTPVELERTPARRVRPSAAKRFERRMTNLWKLFTNTSGRQRASVYSTNFVNITSRRRSTLPSQFIRATA</sequence>
<proteinExistence type="predicted"/>
<accession>A0A5C3LLW2</accession>
<organism evidence="1 2">
    <name type="scientific">Coprinopsis marcescibilis</name>
    <name type="common">Agaric fungus</name>
    <name type="synonym">Psathyrella marcescibilis</name>
    <dbReference type="NCBI Taxonomy" id="230819"/>
    <lineage>
        <taxon>Eukaryota</taxon>
        <taxon>Fungi</taxon>
        <taxon>Dikarya</taxon>
        <taxon>Basidiomycota</taxon>
        <taxon>Agaricomycotina</taxon>
        <taxon>Agaricomycetes</taxon>
        <taxon>Agaricomycetidae</taxon>
        <taxon>Agaricales</taxon>
        <taxon>Agaricineae</taxon>
        <taxon>Psathyrellaceae</taxon>
        <taxon>Coprinopsis</taxon>
    </lineage>
</organism>
<dbReference type="AlphaFoldDB" id="A0A5C3LLW2"/>
<evidence type="ECO:0000313" key="1">
    <source>
        <dbReference type="EMBL" id="TFK29671.1"/>
    </source>
</evidence>
<dbReference type="EMBL" id="ML210148">
    <property type="protein sequence ID" value="TFK29671.1"/>
    <property type="molecule type" value="Genomic_DNA"/>
</dbReference>
<dbReference type="Proteomes" id="UP000307440">
    <property type="component" value="Unassembled WGS sequence"/>
</dbReference>
<evidence type="ECO:0000313" key="2">
    <source>
        <dbReference type="Proteomes" id="UP000307440"/>
    </source>
</evidence>
<name>A0A5C3LLW2_COPMA</name>
<reference evidence="1 2" key="1">
    <citation type="journal article" date="2019" name="Nat. Ecol. Evol.">
        <title>Megaphylogeny resolves global patterns of mushroom evolution.</title>
        <authorList>
            <person name="Varga T."/>
            <person name="Krizsan K."/>
            <person name="Foldi C."/>
            <person name="Dima B."/>
            <person name="Sanchez-Garcia M."/>
            <person name="Sanchez-Ramirez S."/>
            <person name="Szollosi G.J."/>
            <person name="Szarkandi J.G."/>
            <person name="Papp V."/>
            <person name="Albert L."/>
            <person name="Andreopoulos W."/>
            <person name="Angelini C."/>
            <person name="Antonin V."/>
            <person name="Barry K.W."/>
            <person name="Bougher N.L."/>
            <person name="Buchanan P."/>
            <person name="Buyck B."/>
            <person name="Bense V."/>
            <person name="Catcheside P."/>
            <person name="Chovatia M."/>
            <person name="Cooper J."/>
            <person name="Damon W."/>
            <person name="Desjardin D."/>
            <person name="Finy P."/>
            <person name="Geml J."/>
            <person name="Haridas S."/>
            <person name="Hughes K."/>
            <person name="Justo A."/>
            <person name="Karasinski D."/>
            <person name="Kautmanova I."/>
            <person name="Kiss B."/>
            <person name="Kocsube S."/>
            <person name="Kotiranta H."/>
            <person name="LaButti K.M."/>
            <person name="Lechner B.E."/>
            <person name="Liimatainen K."/>
            <person name="Lipzen A."/>
            <person name="Lukacs Z."/>
            <person name="Mihaltcheva S."/>
            <person name="Morgado L.N."/>
            <person name="Niskanen T."/>
            <person name="Noordeloos M.E."/>
            <person name="Ohm R.A."/>
            <person name="Ortiz-Santana B."/>
            <person name="Ovrebo C."/>
            <person name="Racz N."/>
            <person name="Riley R."/>
            <person name="Savchenko A."/>
            <person name="Shiryaev A."/>
            <person name="Soop K."/>
            <person name="Spirin V."/>
            <person name="Szebenyi C."/>
            <person name="Tomsovsky M."/>
            <person name="Tulloss R.E."/>
            <person name="Uehling J."/>
            <person name="Grigoriev I.V."/>
            <person name="Vagvolgyi C."/>
            <person name="Papp T."/>
            <person name="Martin F.M."/>
            <person name="Miettinen O."/>
            <person name="Hibbett D.S."/>
            <person name="Nagy L.G."/>
        </authorList>
    </citation>
    <scope>NUCLEOTIDE SEQUENCE [LARGE SCALE GENOMIC DNA]</scope>
    <source>
        <strain evidence="1 2">CBS 121175</strain>
    </source>
</reference>
<protein>
    <submittedName>
        <fullName evidence="1">Uncharacterized protein</fullName>
    </submittedName>
</protein>
<keyword evidence="2" id="KW-1185">Reference proteome</keyword>
<dbReference type="OrthoDB" id="2864141at2759"/>
<gene>
    <name evidence="1" type="ORF">FA15DRAFT_663834</name>
</gene>